<evidence type="ECO:0000256" key="1">
    <source>
        <dbReference type="SAM" id="Phobius"/>
    </source>
</evidence>
<keyword evidence="1" id="KW-0472">Membrane</keyword>
<evidence type="ECO:0000313" key="3">
    <source>
        <dbReference type="Proteomes" id="UP001158576"/>
    </source>
</evidence>
<reference evidence="2 3" key="1">
    <citation type="submission" date="2021-04" db="EMBL/GenBank/DDBJ databases">
        <authorList>
            <person name="Bliznina A."/>
        </authorList>
    </citation>
    <scope>NUCLEOTIDE SEQUENCE [LARGE SCALE GENOMIC DNA]</scope>
</reference>
<feature type="transmembrane region" description="Helical" evidence="1">
    <location>
        <begin position="126"/>
        <end position="144"/>
    </location>
</feature>
<gene>
    <name evidence="2" type="ORF">OKIOD_LOCUS15802</name>
</gene>
<organism evidence="2 3">
    <name type="scientific">Oikopleura dioica</name>
    <name type="common">Tunicate</name>
    <dbReference type="NCBI Taxonomy" id="34765"/>
    <lineage>
        <taxon>Eukaryota</taxon>
        <taxon>Metazoa</taxon>
        <taxon>Chordata</taxon>
        <taxon>Tunicata</taxon>
        <taxon>Appendicularia</taxon>
        <taxon>Copelata</taxon>
        <taxon>Oikopleuridae</taxon>
        <taxon>Oikopleura</taxon>
    </lineage>
</organism>
<keyword evidence="1" id="KW-0812">Transmembrane</keyword>
<name>A0ABN7T9Q0_OIKDI</name>
<feature type="transmembrane region" description="Helical" evidence="1">
    <location>
        <begin position="65"/>
        <end position="87"/>
    </location>
</feature>
<accession>A0ABN7T9Q0</accession>
<proteinExistence type="predicted"/>
<evidence type="ECO:0000313" key="2">
    <source>
        <dbReference type="EMBL" id="CAG5112870.1"/>
    </source>
</evidence>
<dbReference type="Proteomes" id="UP001158576">
    <property type="component" value="Chromosome 2"/>
</dbReference>
<protein>
    <submittedName>
        <fullName evidence="2">Oidioi.mRNA.OKI2018_I69.chr2.g7037.t1.cds</fullName>
    </submittedName>
</protein>
<keyword evidence="1" id="KW-1133">Transmembrane helix</keyword>
<dbReference type="EMBL" id="OU015567">
    <property type="protein sequence ID" value="CAG5112870.1"/>
    <property type="molecule type" value="Genomic_DNA"/>
</dbReference>
<keyword evidence="3" id="KW-1185">Reference proteome</keyword>
<sequence>MEKLQALGREIRYVEYKLRRQKQEKKKMKQAQKDFTYGTNSMYEPNNGGGRTTTETFWGRHGKKIANILGMLAFMFGYASGFLHAFFMKKKEEIEFQKIIDNLLTLKGIKRYQILLKLGRQNSLKFFLVILTQFLLSVQYLFVLKSRRNVSLLYLTCFTKCRRLLMMRVKQCSREL</sequence>